<dbReference type="RefSeq" id="WP_073598861.1">
    <property type="nucleotide sequence ID" value="NZ_MRCB01000005.1"/>
</dbReference>
<evidence type="ECO:0000313" key="1">
    <source>
        <dbReference type="EMBL" id="OKH24918.1"/>
    </source>
</evidence>
<comment type="caution">
    <text evidence="1">The sequence shown here is derived from an EMBL/GenBank/DDBJ whole genome shotgun (WGS) entry which is preliminary data.</text>
</comment>
<reference evidence="1 2" key="1">
    <citation type="submission" date="2016-11" db="EMBL/GenBank/DDBJ databases">
        <title>Draft Genome Sequences of Nine Cyanobacterial Strains from Diverse Habitats.</title>
        <authorList>
            <person name="Zhu T."/>
            <person name="Hou S."/>
            <person name="Lu X."/>
            <person name="Hess W.R."/>
        </authorList>
    </citation>
    <scope>NUCLEOTIDE SEQUENCE [LARGE SCALE GENOMIC DNA]</scope>
    <source>
        <strain evidence="1 2">NIES-593</strain>
    </source>
</reference>
<accession>A0A1U7HMZ5</accession>
<dbReference type="Proteomes" id="UP000186868">
    <property type="component" value="Unassembled WGS sequence"/>
</dbReference>
<evidence type="ECO:0000313" key="2">
    <source>
        <dbReference type="Proteomes" id="UP000186868"/>
    </source>
</evidence>
<proteinExistence type="predicted"/>
<organism evidence="1 2">
    <name type="scientific">Hydrococcus rivularis NIES-593</name>
    <dbReference type="NCBI Taxonomy" id="1921803"/>
    <lineage>
        <taxon>Bacteria</taxon>
        <taxon>Bacillati</taxon>
        <taxon>Cyanobacteriota</taxon>
        <taxon>Cyanophyceae</taxon>
        <taxon>Pleurocapsales</taxon>
        <taxon>Hydrococcaceae</taxon>
        <taxon>Hydrococcus</taxon>
    </lineage>
</organism>
<gene>
    <name evidence="1" type="ORF">NIES593_06825</name>
</gene>
<protein>
    <submittedName>
        <fullName evidence="1">Uncharacterized protein</fullName>
    </submittedName>
</protein>
<keyword evidence="2" id="KW-1185">Reference proteome</keyword>
<dbReference type="AlphaFoldDB" id="A0A1U7HMZ5"/>
<name>A0A1U7HMZ5_9CYAN</name>
<dbReference type="STRING" id="1921803.NIES593_06825"/>
<dbReference type="EMBL" id="MRCB01000005">
    <property type="protein sequence ID" value="OKH24918.1"/>
    <property type="molecule type" value="Genomic_DNA"/>
</dbReference>
<sequence length="174" mass="19891">MARRKTITHFVAVSDINQPADEQEGILIEVEGKEGDTLQNRTQALEILQQMWERGEIEADKFPDGMTAEHLFYVPPESSRLQKSQVPQKTDILAPVIQGAQEIVQLTKLQLEVQEAAEEAFTYVPIIQSVLEKTRPLTAEEKELVKDKIIFIAGNDEKQRFNIQRLLDNRSSYQ</sequence>
<dbReference type="OrthoDB" id="425808at2"/>